<evidence type="ECO:0000256" key="1">
    <source>
        <dbReference type="SAM" id="MobiDB-lite"/>
    </source>
</evidence>
<dbReference type="Proteomes" id="UP000028990">
    <property type="component" value="Unassembled WGS sequence"/>
</dbReference>
<feature type="compositionally biased region" description="Basic and acidic residues" evidence="1">
    <location>
        <begin position="23"/>
        <end position="32"/>
    </location>
</feature>
<keyword evidence="3" id="KW-1185">Reference proteome</keyword>
<evidence type="ECO:0000313" key="3">
    <source>
        <dbReference type="Proteomes" id="UP000028990"/>
    </source>
</evidence>
<sequence length="92" mass="9310">MGKPLASLEGHYPIDPSPSSSDDSSRSSSRDSRSIMMIATVTKVVMLEVSVGVNKAALVVHTATVMVGATVGATGAEVAPAVVIAMVTEAPL</sequence>
<proteinExistence type="predicted"/>
<gene>
    <name evidence="2" type="ORF">H920_18046</name>
</gene>
<organism evidence="2 3">
    <name type="scientific">Fukomys damarensis</name>
    <name type="common">Damaraland mole rat</name>
    <name type="synonym">Cryptomys damarensis</name>
    <dbReference type="NCBI Taxonomy" id="885580"/>
    <lineage>
        <taxon>Eukaryota</taxon>
        <taxon>Metazoa</taxon>
        <taxon>Chordata</taxon>
        <taxon>Craniata</taxon>
        <taxon>Vertebrata</taxon>
        <taxon>Euteleostomi</taxon>
        <taxon>Mammalia</taxon>
        <taxon>Eutheria</taxon>
        <taxon>Euarchontoglires</taxon>
        <taxon>Glires</taxon>
        <taxon>Rodentia</taxon>
        <taxon>Hystricomorpha</taxon>
        <taxon>Bathyergidae</taxon>
        <taxon>Fukomys</taxon>
    </lineage>
</organism>
<protein>
    <submittedName>
        <fullName evidence="2">Uncharacterized protein</fullName>
    </submittedName>
</protein>
<dbReference type="AlphaFoldDB" id="A0A091DCQ1"/>
<evidence type="ECO:0000313" key="2">
    <source>
        <dbReference type="EMBL" id="KFO20586.1"/>
    </source>
</evidence>
<feature type="region of interest" description="Disordered" evidence="1">
    <location>
        <begin position="1"/>
        <end position="32"/>
    </location>
</feature>
<accession>A0A091DCQ1</accession>
<reference evidence="2 3" key="1">
    <citation type="submission" date="2013-11" db="EMBL/GenBank/DDBJ databases">
        <title>The Damaraland mole rat (Fukomys damarensis) genome and evolution of African mole rats.</title>
        <authorList>
            <person name="Gladyshev V.N."/>
            <person name="Fang X."/>
        </authorList>
    </citation>
    <scope>NUCLEOTIDE SEQUENCE [LARGE SCALE GENOMIC DNA]</scope>
    <source>
        <tissue evidence="2">Liver</tissue>
    </source>
</reference>
<name>A0A091DCQ1_FUKDA</name>
<dbReference type="EMBL" id="KN124698">
    <property type="protein sequence ID" value="KFO20586.1"/>
    <property type="molecule type" value="Genomic_DNA"/>
</dbReference>